<dbReference type="InterPro" id="IPR036413">
    <property type="entry name" value="YaeB-like_sf"/>
</dbReference>
<keyword evidence="1" id="KW-0949">S-adenosyl-L-methionine</keyword>
<feature type="compositionally biased region" description="Basic and acidic residues" evidence="3">
    <location>
        <begin position="1"/>
        <end position="19"/>
    </location>
</feature>
<accession>A0AAU2UWZ7</accession>
<protein>
    <submittedName>
        <fullName evidence="5">SAM-dependent methyltransferase</fullName>
    </submittedName>
</protein>
<name>A0AAU2UWZ7_9ACTN</name>
<evidence type="ECO:0000259" key="4">
    <source>
        <dbReference type="PROSITE" id="PS51668"/>
    </source>
</evidence>
<dbReference type="AlphaFoldDB" id="A0AAU2UWZ7"/>
<dbReference type="EMBL" id="CP108318">
    <property type="protein sequence ID" value="WTW59695.1"/>
    <property type="molecule type" value="Genomic_DNA"/>
</dbReference>
<comment type="similarity">
    <text evidence="2">Belongs to the tRNA methyltransferase O family.</text>
</comment>
<keyword evidence="5" id="KW-0808">Transferase</keyword>
<dbReference type="GO" id="GO:0032259">
    <property type="term" value="P:methylation"/>
    <property type="evidence" value="ECO:0007669"/>
    <property type="project" value="UniProtKB-KW"/>
</dbReference>
<reference evidence="5" key="1">
    <citation type="submission" date="2022-10" db="EMBL/GenBank/DDBJ databases">
        <title>The complete genomes of actinobacterial strains from the NBC collection.</title>
        <authorList>
            <person name="Joergensen T.S."/>
            <person name="Alvarez Arevalo M."/>
            <person name="Sterndorff E.B."/>
            <person name="Faurdal D."/>
            <person name="Vuksanovic O."/>
            <person name="Mourched A.-S."/>
            <person name="Charusanti P."/>
            <person name="Shaw S."/>
            <person name="Blin K."/>
            <person name="Weber T."/>
        </authorList>
    </citation>
    <scope>NUCLEOTIDE SEQUENCE</scope>
    <source>
        <strain evidence="5">NBC_00003</strain>
    </source>
</reference>
<dbReference type="GO" id="GO:0008168">
    <property type="term" value="F:methyltransferase activity"/>
    <property type="evidence" value="ECO:0007669"/>
    <property type="project" value="UniProtKB-KW"/>
</dbReference>
<dbReference type="PROSITE" id="PS51668">
    <property type="entry name" value="TSAA_2"/>
    <property type="match status" value="1"/>
</dbReference>
<sequence length="184" mass="20228">MADKAVDRDRVGEVVDGDKAGNAGGAASRELDVVCRPVGWVIGGRAEVADDHWDRETAVIRLDPEQFGPDALYGLAGFSHLEVVFHFDRVAPEKIESGARRPRGNPDWPLVGIFAQRGKNRPNRLGVSRCRVLAVEGLEVRVAGLDAVDGTPVLDIKPHMAEFGPRGETTQPEWSVELMREYYE</sequence>
<dbReference type="InterPro" id="IPR036414">
    <property type="entry name" value="YaeB_N_sf"/>
</dbReference>
<dbReference type="PANTHER" id="PTHR12818">
    <property type="entry name" value="TRNA (ADENINE(37)-N6)-METHYLTRANSFERASE"/>
    <property type="match status" value="1"/>
</dbReference>
<evidence type="ECO:0000256" key="1">
    <source>
        <dbReference type="ARBA" id="ARBA00022691"/>
    </source>
</evidence>
<feature type="region of interest" description="Disordered" evidence="3">
    <location>
        <begin position="1"/>
        <end position="22"/>
    </location>
</feature>
<keyword evidence="5" id="KW-0489">Methyltransferase</keyword>
<organism evidence="5">
    <name type="scientific">Streptomyces sp. NBC_00003</name>
    <dbReference type="NCBI Taxonomy" id="2903608"/>
    <lineage>
        <taxon>Bacteria</taxon>
        <taxon>Bacillati</taxon>
        <taxon>Actinomycetota</taxon>
        <taxon>Actinomycetes</taxon>
        <taxon>Kitasatosporales</taxon>
        <taxon>Streptomycetaceae</taxon>
        <taxon>Streptomyces</taxon>
    </lineage>
</organism>
<dbReference type="Pfam" id="PF01980">
    <property type="entry name" value="TrmO_N"/>
    <property type="match status" value="1"/>
</dbReference>
<dbReference type="InterPro" id="IPR040372">
    <property type="entry name" value="YaeB-like"/>
</dbReference>
<gene>
    <name evidence="5" type="ORF">OG549_02955</name>
</gene>
<feature type="domain" description="TsaA-like" evidence="4">
    <location>
        <begin position="35"/>
        <end position="168"/>
    </location>
</feature>
<evidence type="ECO:0000256" key="3">
    <source>
        <dbReference type="SAM" id="MobiDB-lite"/>
    </source>
</evidence>
<dbReference type="SUPFAM" id="SSF118196">
    <property type="entry name" value="YaeB-like"/>
    <property type="match status" value="1"/>
</dbReference>
<dbReference type="Gene3D" id="2.40.30.70">
    <property type="entry name" value="YaeB-like"/>
    <property type="match status" value="1"/>
</dbReference>
<proteinExistence type="inferred from homology"/>
<evidence type="ECO:0000256" key="2">
    <source>
        <dbReference type="ARBA" id="ARBA00033753"/>
    </source>
</evidence>
<dbReference type="CDD" id="cd09281">
    <property type="entry name" value="UPF0066"/>
    <property type="match status" value="1"/>
</dbReference>
<dbReference type="PANTHER" id="PTHR12818:SF0">
    <property type="entry name" value="TRNA (ADENINE(37)-N6)-METHYLTRANSFERASE"/>
    <property type="match status" value="1"/>
</dbReference>
<dbReference type="InterPro" id="IPR023370">
    <property type="entry name" value="TrmO-like_N"/>
</dbReference>
<evidence type="ECO:0000313" key="5">
    <source>
        <dbReference type="EMBL" id="WTW59695.1"/>
    </source>
</evidence>